<reference evidence="1 2" key="1">
    <citation type="journal article" date="2014" name="Curr. Biol.">
        <title>The genome of the clonal raider ant Cerapachys biroi.</title>
        <authorList>
            <person name="Oxley P.R."/>
            <person name="Ji L."/>
            <person name="Fetter-Pruneda I."/>
            <person name="McKenzie S.K."/>
            <person name="Li C."/>
            <person name="Hu H."/>
            <person name="Zhang G."/>
            <person name="Kronauer D.J."/>
        </authorList>
    </citation>
    <scope>NUCLEOTIDE SEQUENCE [LARGE SCALE GENOMIC DNA]</scope>
</reference>
<dbReference type="OrthoDB" id="7549202at2759"/>
<dbReference type="Proteomes" id="UP000053097">
    <property type="component" value="Unassembled WGS sequence"/>
</dbReference>
<organism evidence="1 2">
    <name type="scientific">Ooceraea biroi</name>
    <name type="common">Clonal raider ant</name>
    <name type="synonym">Cerapachys biroi</name>
    <dbReference type="NCBI Taxonomy" id="2015173"/>
    <lineage>
        <taxon>Eukaryota</taxon>
        <taxon>Metazoa</taxon>
        <taxon>Ecdysozoa</taxon>
        <taxon>Arthropoda</taxon>
        <taxon>Hexapoda</taxon>
        <taxon>Insecta</taxon>
        <taxon>Pterygota</taxon>
        <taxon>Neoptera</taxon>
        <taxon>Endopterygota</taxon>
        <taxon>Hymenoptera</taxon>
        <taxon>Apocrita</taxon>
        <taxon>Aculeata</taxon>
        <taxon>Formicoidea</taxon>
        <taxon>Formicidae</taxon>
        <taxon>Dorylinae</taxon>
        <taxon>Ooceraea</taxon>
    </lineage>
</organism>
<gene>
    <name evidence="1" type="ORF">X777_06531</name>
</gene>
<proteinExistence type="predicted"/>
<evidence type="ECO:0000313" key="2">
    <source>
        <dbReference type="Proteomes" id="UP000053097"/>
    </source>
</evidence>
<keyword evidence="2" id="KW-1185">Reference proteome</keyword>
<protein>
    <submittedName>
        <fullName evidence="1">Uncharacterized protein</fullName>
    </submittedName>
</protein>
<dbReference type="AlphaFoldDB" id="A0A026WBL5"/>
<evidence type="ECO:0000313" key="1">
    <source>
        <dbReference type="EMBL" id="EZA53450.1"/>
    </source>
</evidence>
<dbReference type="OMA" id="HENSKHE"/>
<sequence length="108" mass="12500">MASREGINMELKFIRGNGVSQKEKVKAFWKFLDAQNNLQPHKGILEHESPPETESLISSVEEMMKERDIWCKGLKIFRQLGLDKTALAADNRCKLCLVQKTIQYVYEK</sequence>
<accession>A0A026WBL5</accession>
<dbReference type="EMBL" id="KK107293">
    <property type="protein sequence ID" value="EZA53450.1"/>
    <property type="molecule type" value="Genomic_DNA"/>
</dbReference>
<name>A0A026WBL5_OOCBI</name>